<dbReference type="AlphaFoldDB" id="A0A8J5JYU6"/>
<dbReference type="PANTHER" id="PTHR16537:SF1">
    <property type="entry name" value="PROTEIN ZNRD2"/>
    <property type="match status" value="1"/>
</dbReference>
<keyword evidence="3" id="KW-1185">Reference proteome</keyword>
<protein>
    <submittedName>
        <fullName evidence="2">Putative Sjoegren syndrome/scleroderma autoantigen 1-like</fullName>
    </submittedName>
</protein>
<accession>A0A8J5JYU6</accession>
<proteinExistence type="predicted"/>
<dbReference type="Proteomes" id="UP000747542">
    <property type="component" value="Unassembled WGS sequence"/>
</dbReference>
<evidence type="ECO:0000256" key="1">
    <source>
        <dbReference type="SAM" id="MobiDB-lite"/>
    </source>
</evidence>
<comment type="caution">
    <text evidence="2">The sequence shown here is derived from an EMBL/GenBank/DDBJ whole genome shotgun (WGS) entry which is preliminary data.</text>
</comment>
<feature type="compositionally biased region" description="Polar residues" evidence="1">
    <location>
        <begin position="53"/>
        <end position="73"/>
    </location>
</feature>
<feature type="compositionally biased region" description="Basic and acidic residues" evidence="1">
    <location>
        <begin position="27"/>
        <end position="41"/>
    </location>
</feature>
<dbReference type="EMBL" id="JAHLQT010024847">
    <property type="protein sequence ID" value="KAG7165041.1"/>
    <property type="molecule type" value="Genomic_DNA"/>
</dbReference>
<evidence type="ECO:0000313" key="2">
    <source>
        <dbReference type="EMBL" id="KAG7165041.1"/>
    </source>
</evidence>
<feature type="region of interest" description="Disordered" evidence="1">
    <location>
        <begin position="19"/>
        <end position="90"/>
    </location>
</feature>
<name>A0A8J5JYU6_HOMAM</name>
<feature type="compositionally biased region" description="Low complexity" evidence="1">
    <location>
        <begin position="74"/>
        <end position="87"/>
    </location>
</feature>
<organism evidence="2 3">
    <name type="scientific">Homarus americanus</name>
    <name type="common">American lobster</name>
    <dbReference type="NCBI Taxonomy" id="6706"/>
    <lineage>
        <taxon>Eukaryota</taxon>
        <taxon>Metazoa</taxon>
        <taxon>Ecdysozoa</taxon>
        <taxon>Arthropoda</taxon>
        <taxon>Crustacea</taxon>
        <taxon>Multicrustacea</taxon>
        <taxon>Malacostraca</taxon>
        <taxon>Eumalacostraca</taxon>
        <taxon>Eucarida</taxon>
        <taxon>Decapoda</taxon>
        <taxon>Pleocyemata</taxon>
        <taxon>Astacidea</taxon>
        <taxon>Nephropoidea</taxon>
        <taxon>Nephropidae</taxon>
        <taxon>Homarus</taxon>
    </lineage>
</organism>
<dbReference type="InterPro" id="IPR051888">
    <property type="entry name" value="UPF0148_domain"/>
</dbReference>
<evidence type="ECO:0000313" key="3">
    <source>
        <dbReference type="Proteomes" id="UP000747542"/>
    </source>
</evidence>
<sequence length="152" mass="16464">MTNKYCIGCCEVDADTKKDNPAVSEQAARRAVEETQHRQNPETELSVLLAKGGNSQQMSSVATSQTDPTHTSQSVATSTTDTNTSSENHSKKSIIVHGVNLSEDATATINVLREKLVWAKNQLLATTSVHEAQKLVELITEVCKAITALRDL</sequence>
<reference evidence="2" key="1">
    <citation type="journal article" date="2021" name="Sci. Adv.">
        <title>The American lobster genome reveals insights on longevity, neural, and immune adaptations.</title>
        <authorList>
            <person name="Polinski J.M."/>
            <person name="Zimin A.V."/>
            <person name="Clark K.F."/>
            <person name="Kohn A.B."/>
            <person name="Sadowski N."/>
            <person name="Timp W."/>
            <person name="Ptitsyn A."/>
            <person name="Khanna P."/>
            <person name="Romanova D.Y."/>
            <person name="Williams P."/>
            <person name="Greenwood S.J."/>
            <person name="Moroz L.L."/>
            <person name="Walt D.R."/>
            <person name="Bodnar A.G."/>
        </authorList>
    </citation>
    <scope>NUCLEOTIDE SEQUENCE</scope>
    <source>
        <strain evidence="2">GMGI-L3</strain>
    </source>
</reference>
<gene>
    <name evidence="2" type="ORF">Hamer_G004797</name>
</gene>
<dbReference type="PANTHER" id="PTHR16537">
    <property type="entry name" value="SJOEGREN SYNDROME/SCLERODERMA AUTOANTIGEN 1"/>
    <property type="match status" value="1"/>
</dbReference>